<dbReference type="EMBL" id="BMAW01046001">
    <property type="protein sequence ID" value="GFS52867.1"/>
    <property type="molecule type" value="Genomic_DNA"/>
</dbReference>
<gene>
    <name evidence="1" type="ORF">NPIL_457551</name>
</gene>
<accession>A0A8X6MH52</accession>
<reference evidence="1" key="1">
    <citation type="submission" date="2020-08" db="EMBL/GenBank/DDBJ databases">
        <title>Multicomponent nature underlies the extraordinary mechanical properties of spider dragline silk.</title>
        <authorList>
            <person name="Kono N."/>
            <person name="Nakamura H."/>
            <person name="Mori M."/>
            <person name="Yoshida Y."/>
            <person name="Ohtoshi R."/>
            <person name="Malay A.D."/>
            <person name="Moran D.A.P."/>
            <person name="Tomita M."/>
            <person name="Numata K."/>
            <person name="Arakawa K."/>
        </authorList>
    </citation>
    <scope>NUCLEOTIDE SEQUENCE</scope>
</reference>
<comment type="caution">
    <text evidence="1">The sequence shown here is derived from an EMBL/GenBank/DDBJ whole genome shotgun (WGS) entry which is preliminary data.</text>
</comment>
<dbReference type="Proteomes" id="UP000887013">
    <property type="component" value="Unassembled WGS sequence"/>
</dbReference>
<organism evidence="1 2">
    <name type="scientific">Nephila pilipes</name>
    <name type="common">Giant wood spider</name>
    <name type="synonym">Nephila maculata</name>
    <dbReference type="NCBI Taxonomy" id="299642"/>
    <lineage>
        <taxon>Eukaryota</taxon>
        <taxon>Metazoa</taxon>
        <taxon>Ecdysozoa</taxon>
        <taxon>Arthropoda</taxon>
        <taxon>Chelicerata</taxon>
        <taxon>Arachnida</taxon>
        <taxon>Araneae</taxon>
        <taxon>Araneomorphae</taxon>
        <taxon>Entelegynae</taxon>
        <taxon>Araneoidea</taxon>
        <taxon>Nephilidae</taxon>
        <taxon>Nephila</taxon>
    </lineage>
</organism>
<keyword evidence="2" id="KW-1185">Reference proteome</keyword>
<sequence>MWIFRAGTFWEPSFYFRSAVLKNSVFPQRSRRIFGDHKVVRLCNLRDNRSVPFSRVFLPWVSFSGFSLPNRVSDLNGTTDRLSAKRDSSSVMVSF</sequence>
<evidence type="ECO:0000313" key="2">
    <source>
        <dbReference type="Proteomes" id="UP000887013"/>
    </source>
</evidence>
<protein>
    <submittedName>
        <fullName evidence="1">Uncharacterized protein</fullName>
    </submittedName>
</protein>
<evidence type="ECO:0000313" key="1">
    <source>
        <dbReference type="EMBL" id="GFS52867.1"/>
    </source>
</evidence>
<dbReference type="AlphaFoldDB" id="A0A8X6MH52"/>
<name>A0A8X6MH52_NEPPI</name>
<proteinExistence type="predicted"/>